<dbReference type="InterPro" id="IPR009057">
    <property type="entry name" value="Homeodomain-like_sf"/>
</dbReference>
<dbReference type="SMART" id="SM00342">
    <property type="entry name" value="HTH_ARAC"/>
    <property type="match status" value="1"/>
</dbReference>
<dbReference type="PROSITE" id="PS01124">
    <property type="entry name" value="HTH_ARAC_FAMILY_2"/>
    <property type="match status" value="1"/>
</dbReference>
<organism evidence="4 5">
    <name type="scientific">Niallia circulans</name>
    <name type="common">Bacillus circulans</name>
    <dbReference type="NCBI Taxonomy" id="1397"/>
    <lineage>
        <taxon>Bacteria</taxon>
        <taxon>Bacillati</taxon>
        <taxon>Bacillota</taxon>
        <taxon>Bacilli</taxon>
        <taxon>Bacillales</taxon>
        <taxon>Bacillaceae</taxon>
        <taxon>Niallia</taxon>
    </lineage>
</organism>
<keyword evidence="2" id="KW-0238">DNA-binding</keyword>
<evidence type="ECO:0000313" key="4">
    <source>
        <dbReference type="EMBL" id="PAD82996.1"/>
    </source>
</evidence>
<dbReference type="InterPro" id="IPR013096">
    <property type="entry name" value="Cupin_2"/>
</dbReference>
<dbReference type="InterPro" id="IPR014710">
    <property type="entry name" value="RmlC-like_jellyroll"/>
</dbReference>
<dbReference type="PANTHER" id="PTHR43280">
    <property type="entry name" value="ARAC-FAMILY TRANSCRIPTIONAL REGULATOR"/>
    <property type="match status" value="1"/>
</dbReference>
<dbReference type="InterPro" id="IPR020449">
    <property type="entry name" value="Tscrpt_reg_AraC-type_HTH"/>
</dbReference>
<reference evidence="4 5" key="1">
    <citation type="submission" date="2017-07" db="EMBL/GenBank/DDBJ databases">
        <title>Isolation and whole genome analysis of endospore-forming bacteria from heroin.</title>
        <authorList>
            <person name="Kalinowski J."/>
            <person name="Ahrens B."/>
            <person name="Al-Dilaimi A."/>
            <person name="Winkler A."/>
            <person name="Wibberg D."/>
            <person name="Schleenbecker U."/>
            <person name="Ruckert C."/>
            <person name="Wolfel R."/>
            <person name="Grass G."/>
        </authorList>
    </citation>
    <scope>NUCLEOTIDE SEQUENCE [LARGE SCALE GENOMIC DNA]</scope>
    <source>
        <strain evidence="4 5">7521-2</strain>
    </source>
</reference>
<dbReference type="AlphaFoldDB" id="A0A268FCA8"/>
<dbReference type="Pfam" id="PF12833">
    <property type="entry name" value="HTH_18"/>
    <property type="match status" value="1"/>
</dbReference>
<evidence type="ECO:0000256" key="1">
    <source>
        <dbReference type="ARBA" id="ARBA00023015"/>
    </source>
</evidence>
<comment type="caution">
    <text evidence="4">The sequence shown here is derived from an EMBL/GenBank/DDBJ whole genome shotgun (WGS) entry which is preliminary data.</text>
</comment>
<evidence type="ECO:0000256" key="3">
    <source>
        <dbReference type="ARBA" id="ARBA00023163"/>
    </source>
</evidence>
<dbReference type="Proteomes" id="UP000216961">
    <property type="component" value="Unassembled WGS sequence"/>
</dbReference>
<accession>A0A268FCA8</accession>
<keyword evidence="3" id="KW-0804">Transcription</keyword>
<name>A0A268FCA8_NIACI</name>
<dbReference type="EMBL" id="NPBQ01000072">
    <property type="protein sequence ID" value="PAD82996.1"/>
    <property type="molecule type" value="Genomic_DNA"/>
</dbReference>
<sequence>MREEYIMINSGSLYQISSSKGYHPKVTAYYFKEWDGFYMAYHTHSSMEIMYVISGECRVEVERQDFQMKKHQFIFIDSDVPHRLIVEKNKPCRMLNLEFALTEMNRTFPPINELAEESKELQELLVMKEAYHFLKDRNGVFHSLRNLVLELDSQMNDTSDNYLMVHILFTQLLLLIARNVVQAKNESTQLSNPYLKKVIEYLHENYDYDIRIEQLSAITHLHPNYIHRIFKKAMGCTIIDYLTKIRIEKAKMLITQTDIPITKVASFIGMNSSQYFSKVFKKHIGITPSALRKKGIID</sequence>
<evidence type="ECO:0000256" key="2">
    <source>
        <dbReference type="ARBA" id="ARBA00023125"/>
    </source>
</evidence>
<protein>
    <submittedName>
        <fullName evidence="4">Uncharacterized protein</fullName>
    </submittedName>
</protein>
<dbReference type="GO" id="GO:0043565">
    <property type="term" value="F:sequence-specific DNA binding"/>
    <property type="evidence" value="ECO:0007669"/>
    <property type="project" value="InterPro"/>
</dbReference>
<dbReference type="Pfam" id="PF07883">
    <property type="entry name" value="Cupin_2"/>
    <property type="match status" value="1"/>
</dbReference>
<dbReference type="KEGG" id="bcir:C2I06_13135"/>
<gene>
    <name evidence="4" type="ORF">CHH57_11825</name>
</gene>
<dbReference type="PANTHER" id="PTHR43280:SF28">
    <property type="entry name" value="HTH-TYPE TRANSCRIPTIONAL ACTIVATOR RHAS"/>
    <property type="match status" value="1"/>
</dbReference>
<dbReference type="Gene3D" id="1.10.10.60">
    <property type="entry name" value="Homeodomain-like"/>
    <property type="match status" value="2"/>
</dbReference>
<keyword evidence="1" id="KW-0805">Transcription regulation</keyword>
<dbReference type="Gene3D" id="2.60.120.10">
    <property type="entry name" value="Jelly Rolls"/>
    <property type="match status" value="1"/>
</dbReference>
<proteinExistence type="predicted"/>
<evidence type="ECO:0000313" key="5">
    <source>
        <dbReference type="Proteomes" id="UP000216961"/>
    </source>
</evidence>
<dbReference type="InterPro" id="IPR018060">
    <property type="entry name" value="HTH_AraC"/>
</dbReference>
<dbReference type="PRINTS" id="PR00032">
    <property type="entry name" value="HTHARAC"/>
</dbReference>
<dbReference type="GO" id="GO:0003700">
    <property type="term" value="F:DNA-binding transcription factor activity"/>
    <property type="evidence" value="ECO:0007669"/>
    <property type="project" value="InterPro"/>
</dbReference>
<dbReference type="SUPFAM" id="SSF51182">
    <property type="entry name" value="RmlC-like cupins"/>
    <property type="match status" value="1"/>
</dbReference>
<dbReference type="InterPro" id="IPR011051">
    <property type="entry name" value="RmlC_Cupin_sf"/>
</dbReference>
<dbReference type="SUPFAM" id="SSF46689">
    <property type="entry name" value="Homeodomain-like"/>
    <property type="match status" value="2"/>
</dbReference>